<dbReference type="Proteomes" id="UP000324222">
    <property type="component" value="Unassembled WGS sequence"/>
</dbReference>
<evidence type="ECO:0000313" key="1">
    <source>
        <dbReference type="EMBL" id="MPC27600.1"/>
    </source>
</evidence>
<proteinExistence type="predicted"/>
<gene>
    <name evidence="1" type="ORF">E2C01_020773</name>
</gene>
<accession>A0A5B7E130</accession>
<evidence type="ECO:0000313" key="2">
    <source>
        <dbReference type="Proteomes" id="UP000324222"/>
    </source>
</evidence>
<dbReference type="AlphaFoldDB" id="A0A5B7E130"/>
<protein>
    <submittedName>
        <fullName evidence="1">Uncharacterized protein</fullName>
    </submittedName>
</protein>
<name>A0A5B7E130_PORTR</name>
<organism evidence="1 2">
    <name type="scientific">Portunus trituberculatus</name>
    <name type="common">Swimming crab</name>
    <name type="synonym">Neptunus trituberculatus</name>
    <dbReference type="NCBI Taxonomy" id="210409"/>
    <lineage>
        <taxon>Eukaryota</taxon>
        <taxon>Metazoa</taxon>
        <taxon>Ecdysozoa</taxon>
        <taxon>Arthropoda</taxon>
        <taxon>Crustacea</taxon>
        <taxon>Multicrustacea</taxon>
        <taxon>Malacostraca</taxon>
        <taxon>Eumalacostraca</taxon>
        <taxon>Eucarida</taxon>
        <taxon>Decapoda</taxon>
        <taxon>Pleocyemata</taxon>
        <taxon>Brachyura</taxon>
        <taxon>Eubrachyura</taxon>
        <taxon>Portunoidea</taxon>
        <taxon>Portunidae</taxon>
        <taxon>Portuninae</taxon>
        <taxon>Portunus</taxon>
    </lineage>
</organism>
<keyword evidence="2" id="KW-1185">Reference proteome</keyword>
<dbReference type="EMBL" id="VSRR010001773">
    <property type="protein sequence ID" value="MPC27600.1"/>
    <property type="molecule type" value="Genomic_DNA"/>
</dbReference>
<comment type="caution">
    <text evidence="1">The sequence shown here is derived from an EMBL/GenBank/DDBJ whole genome shotgun (WGS) entry which is preliminary data.</text>
</comment>
<sequence length="106" mass="11813">METWRQDTMSPTRTLYNTTRLHRVHPEAPLRPGTITILSNKCKSRSEAGNACVPCNSQPDGERCTQAPQVILLLMNISTVKGKHHTILQHHTSQVPGNGKDMTEVI</sequence>
<reference evidence="1 2" key="1">
    <citation type="submission" date="2019-05" db="EMBL/GenBank/DDBJ databases">
        <title>Another draft genome of Portunus trituberculatus and its Hox gene families provides insights of decapod evolution.</title>
        <authorList>
            <person name="Jeong J.-H."/>
            <person name="Song I."/>
            <person name="Kim S."/>
            <person name="Choi T."/>
            <person name="Kim D."/>
            <person name="Ryu S."/>
            <person name="Kim W."/>
        </authorList>
    </citation>
    <scope>NUCLEOTIDE SEQUENCE [LARGE SCALE GENOMIC DNA]</scope>
    <source>
        <tissue evidence="1">Muscle</tissue>
    </source>
</reference>